<reference evidence="4 5" key="1">
    <citation type="submission" date="2018-03" db="EMBL/GenBank/DDBJ databases">
        <authorList>
            <person name="Keele B.F."/>
        </authorList>
    </citation>
    <scope>NUCLEOTIDE SEQUENCE [LARGE SCALE GENOMIC DNA]</scope>
    <source>
        <strain evidence="4 5">CECT 8811</strain>
    </source>
</reference>
<evidence type="ECO:0000259" key="2">
    <source>
        <dbReference type="Pfam" id="PF00501"/>
    </source>
</evidence>
<dbReference type="SUPFAM" id="SSF56801">
    <property type="entry name" value="Acetyl-CoA synthetase-like"/>
    <property type="match status" value="1"/>
</dbReference>
<accession>A0A2R8AJL5</accession>
<evidence type="ECO:0000313" key="5">
    <source>
        <dbReference type="Proteomes" id="UP000244911"/>
    </source>
</evidence>
<evidence type="ECO:0000256" key="1">
    <source>
        <dbReference type="ARBA" id="ARBA00022598"/>
    </source>
</evidence>
<dbReference type="Proteomes" id="UP000244911">
    <property type="component" value="Unassembled WGS sequence"/>
</dbReference>
<dbReference type="Pfam" id="PF13193">
    <property type="entry name" value="AMP-binding_C"/>
    <property type="match status" value="1"/>
</dbReference>
<sequence>MISELTPTTPLAPAPSPFNMAGYVLQHAERLGDKVALKIVSAGSDDGSTWTYAQLERAVLGVATGLLDQGLQPGDRVLLRLGNTVDFPLGFLGAIAAGLVPIPSSSQLTKTEITRMAALVTPSLIIADPGIALPDPAPCPVIDTETLHGFTDLPPAPYHQGSPERPAYIIFTSGTSGQARAVLHAHRAIWARQMMWHGWYGITTEDRVMHAGAFNWTYTLGTGLMDPWSVGATALIPAAGSTPDDLSALLQRESVSIFAAAPGVYRQMLKRDLPPLPNLRHGLSAGEKLPEMTRTRWVEQTNTPIHEAFGMSECSTFISGSPTRPAPDGALGFGQAGRHLAVLDGDGIPVPLGSAGTLAIHRSDPGLMLEYLNAPEATAAKFHGDWFLTGDSASLSQTSAFIYEGRSDDIMNAGGYRVSPIEIEAVIAQHPGVSEAACVEVSVKADASVIGCFYIPTDAPLSDDELSRHAHALLAHYKCPRLFRAVDALPRSTNNKLSRAALRLSVDDHNNEVT</sequence>
<dbReference type="GO" id="GO:0018858">
    <property type="term" value="F:benzoate-CoA ligase activity"/>
    <property type="evidence" value="ECO:0007669"/>
    <property type="project" value="UniProtKB-EC"/>
</dbReference>
<gene>
    <name evidence="4" type="primary">bclA</name>
    <name evidence="4" type="ORF">ALP8811_01250</name>
</gene>
<name>A0A2R8AJL5_9RHOB</name>
<dbReference type="PANTHER" id="PTHR43352">
    <property type="entry name" value="ACETYL-COA SYNTHETASE"/>
    <property type="match status" value="1"/>
</dbReference>
<dbReference type="InterPro" id="IPR025110">
    <property type="entry name" value="AMP-bd_C"/>
</dbReference>
<evidence type="ECO:0000259" key="3">
    <source>
        <dbReference type="Pfam" id="PF13193"/>
    </source>
</evidence>
<keyword evidence="1 4" id="KW-0436">Ligase</keyword>
<dbReference type="Gene3D" id="3.30.300.30">
    <property type="match status" value="1"/>
</dbReference>
<dbReference type="InterPro" id="IPR045851">
    <property type="entry name" value="AMP-bd_C_sf"/>
</dbReference>
<dbReference type="InterPro" id="IPR042099">
    <property type="entry name" value="ANL_N_sf"/>
</dbReference>
<dbReference type="Pfam" id="PF00501">
    <property type="entry name" value="AMP-binding"/>
    <property type="match status" value="1"/>
</dbReference>
<dbReference type="InterPro" id="IPR000873">
    <property type="entry name" value="AMP-dep_synth/lig_dom"/>
</dbReference>
<dbReference type="EMBL" id="OMOI01000001">
    <property type="protein sequence ID" value="SPF76248.1"/>
    <property type="molecule type" value="Genomic_DNA"/>
</dbReference>
<protein>
    <submittedName>
        <fullName evidence="4">Benzoate--CoA ligase</fullName>
        <ecNumber evidence="4">6.2.1.25</ecNumber>
    </submittedName>
</protein>
<dbReference type="InterPro" id="IPR020845">
    <property type="entry name" value="AMP-binding_CS"/>
</dbReference>
<dbReference type="PROSITE" id="PS00455">
    <property type="entry name" value="AMP_BINDING"/>
    <property type="match status" value="1"/>
</dbReference>
<feature type="domain" description="AMP-dependent synthetase/ligase" evidence="2">
    <location>
        <begin position="26"/>
        <end position="372"/>
    </location>
</feature>
<keyword evidence="5" id="KW-1185">Reference proteome</keyword>
<dbReference type="RefSeq" id="WP_108856271.1">
    <property type="nucleotide sequence ID" value="NZ_OMOI01000001.1"/>
</dbReference>
<dbReference type="AlphaFoldDB" id="A0A2R8AJL5"/>
<organism evidence="4 5">
    <name type="scientific">Aliiroseovarius pelagivivens</name>
    <dbReference type="NCBI Taxonomy" id="1639690"/>
    <lineage>
        <taxon>Bacteria</taxon>
        <taxon>Pseudomonadati</taxon>
        <taxon>Pseudomonadota</taxon>
        <taxon>Alphaproteobacteria</taxon>
        <taxon>Rhodobacterales</taxon>
        <taxon>Paracoccaceae</taxon>
        <taxon>Aliiroseovarius</taxon>
    </lineage>
</organism>
<evidence type="ECO:0000313" key="4">
    <source>
        <dbReference type="EMBL" id="SPF76248.1"/>
    </source>
</evidence>
<dbReference type="EC" id="6.2.1.25" evidence="4"/>
<dbReference type="GO" id="GO:0044550">
    <property type="term" value="P:secondary metabolite biosynthetic process"/>
    <property type="evidence" value="ECO:0007669"/>
    <property type="project" value="TreeGrafter"/>
</dbReference>
<proteinExistence type="predicted"/>
<dbReference type="PANTHER" id="PTHR43352:SF1">
    <property type="entry name" value="ANTHRANILATE--COA LIGASE"/>
    <property type="match status" value="1"/>
</dbReference>
<dbReference type="Gene3D" id="3.40.50.12780">
    <property type="entry name" value="N-terminal domain of ligase-like"/>
    <property type="match status" value="1"/>
</dbReference>
<dbReference type="OrthoDB" id="9803968at2"/>
<feature type="domain" description="AMP-binding enzyme C-terminal" evidence="3">
    <location>
        <begin position="422"/>
        <end position="496"/>
    </location>
</feature>